<dbReference type="PRINTS" id="PR01490">
    <property type="entry name" value="RTXTOXIND"/>
</dbReference>
<evidence type="ECO:0000259" key="11">
    <source>
        <dbReference type="Pfam" id="PF25994"/>
    </source>
</evidence>
<sequence>MSAPRPMGRLFGLLRRTGSGGLHDDGDHRADAEWAIQQQRAQGARVLVWASLAALAALLGWACLGKIDESVRGDAKVVPSRQVQVVQSLDGGIVQELLVREGQQVESGQILLRIDPTRYTSSLGENRAESLALKAKAARLAALASGQPFAAPADVMAQAPDLVTMERHIWETRTAELHATIAIAQEQLRQREQELRATDATRAQAATSCTLTSRELDVTRPLLKSGAISEVELLRLEREVARSCGEQQNAEAQISRLRAAIQEARTKVSEAELNIRNTARSELSDARAKLSALMETQVALADRVKLAEIRSPVRGTVKTLYANTVGGVVQPAKEIVEIVPADDTLLLEARVQPRDIGFLRPGQKAEVKFTAYDYAIYGGLQGHIEHIGADTITDERKNSYYLVRVRTERSALGTTSQQLPIIPGMQADVHIQTGRRTLMQYLLKPLLRAKSNALTER</sequence>
<evidence type="ECO:0000256" key="7">
    <source>
        <dbReference type="ARBA" id="ARBA00022989"/>
    </source>
</evidence>
<keyword evidence="10" id="KW-0175">Coiled coil</keyword>
<evidence type="ECO:0000256" key="8">
    <source>
        <dbReference type="ARBA" id="ARBA00023136"/>
    </source>
</evidence>
<dbReference type="PROSITE" id="PS00543">
    <property type="entry name" value="HLYD_FAMILY"/>
    <property type="match status" value="1"/>
</dbReference>
<dbReference type="GO" id="GO:0005886">
    <property type="term" value="C:plasma membrane"/>
    <property type="evidence" value="ECO:0007669"/>
    <property type="project" value="UniProtKB-SubCell"/>
</dbReference>
<dbReference type="Gene3D" id="2.40.30.170">
    <property type="match status" value="1"/>
</dbReference>
<dbReference type="Proteomes" id="UP000277294">
    <property type="component" value="Unassembled WGS sequence"/>
</dbReference>
<evidence type="ECO:0000313" key="14">
    <source>
        <dbReference type="Proteomes" id="UP000277294"/>
    </source>
</evidence>
<evidence type="ECO:0000256" key="6">
    <source>
        <dbReference type="ARBA" id="ARBA00022692"/>
    </source>
</evidence>
<dbReference type="GO" id="GO:0009306">
    <property type="term" value="P:protein secretion"/>
    <property type="evidence" value="ECO:0007669"/>
    <property type="project" value="InterPro"/>
</dbReference>
<keyword evidence="5 9" id="KW-0997">Cell inner membrane</keyword>
<evidence type="ECO:0000256" key="9">
    <source>
        <dbReference type="RuleBase" id="RU365093"/>
    </source>
</evidence>
<accession>A0A3P4AYV0</accession>
<gene>
    <name evidence="13" type="primary">prsE</name>
    <name evidence="13" type="ORF">PIGHUM_01320</name>
</gene>
<keyword evidence="6" id="KW-0812">Transmembrane</keyword>
<evidence type="ECO:0000256" key="4">
    <source>
        <dbReference type="ARBA" id="ARBA00022475"/>
    </source>
</evidence>
<comment type="subcellular location">
    <subcellularLocation>
        <location evidence="1 9">Cell inner membrane</location>
        <topology evidence="1 9">Single-pass membrane protein</topology>
    </subcellularLocation>
</comment>
<evidence type="ECO:0000256" key="3">
    <source>
        <dbReference type="ARBA" id="ARBA00022448"/>
    </source>
</evidence>
<dbReference type="InterPro" id="IPR050739">
    <property type="entry name" value="MFP"/>
</dbReference>
<dbReference type="EMBL" id="UWPJ01000012">
    <property type="protein sequence ID" value="VCU69259.1"/>
    <property type="molecule type" value="Genomic_DNA"/>
</dbReference>
<keyword evidence="3 9" id="KW-0813">Transport</keyword>
<dbReference type="Gene3D" id="1.20.5.1160">
    <property type="entry name" value="Vasodilator-stimulated phosphoprotein"/>
    <property type="match status" value="1"/>
</dbReference>
<keyword evidence="14" id="KW-1185">Reference proteome</keyword>
<comment type="similarity">
    <text evidence="2 9">Belongs to the membrane fusion protein (MFP) (TC 8.A.1) family.</text>
</comment>
<protein>
    <recommendedName>
        <fullName evidence="9">Membrane fusion protein (MFP) family protein</fullName>
    </recommendedName>
</protein>
<evidence type="ECO:0000256" key="10">
    <source>
        <dbReference type="SAM" id="Coils"/>
    </source>
</evidence>
<reference evidence="13 14" key="1">
    <citation type="submission" date="2018-10" db="EMBL/GenBank/DDBJ databases">
        <authorList>
            <person name="Criscuolo A."/>
        </authorList>
    </citation>
    <scope>NUCLEOTIDE SEQUENCE [LARGE SCALE GENOMIC DNA]</scope>
    <source>
        <strain evidence="13">DnA1</strain>
    </source>
</reference>
<keyword evidence="4 9" id="KW-1003">Cell membrane</keyword>
<keyword evidence="8" id="KW-0472">Membrane</keyword>
<proteinExistence type="inferred from homology"/>
<name>A0A3P4AYV0_9BURK</name>
<dbReference type="AlphaFoldDB" id="A0A3P4AYV0"/>
<dbReference type="PANTHER" id="PTHR30386:SF26">
    <property type="entry name" value="TRANSPORT PROTEIN COMB"/>
    <property type="match status" value="1"/>
</dbReference>
<keyword evidence="7" id="KW-1133">Transmembrane helix</keyword>
<evidence type="ECO:0000256" key="5">
    <source>
        <dbReference type="ARBA" id="ARBA00022519"/>
    </source>
</evidence>
<dbReference type="InterPro" id="IPR010129">
    <property type="entry name" value="T1SS_HlyD"/>
</dbReference>
<dbReference type="InterPro" id="IPR058781">
    <property type="entry name" value="HH_AprE-like"/>
</dbReference>
<evidence type="ECO:0000313" key="13">
    <source>
        <dbReference type="EMBL" id="VCU69259.1"/>
    </source>
</evidence>
<feature type="coiled-coil region" evidence="10">
    <location>
        <begin position="233"/>
        <end position="296"/>
    </location>
</feature>
<dbReference type="InterPro" id="IPR058982">
    <property type="entry name" value="Beta-barrel_AprE"/>
</dbReference>
<dbReference type="Gene3D" id="2.40.50.100">
    <property type="match status" value="1"/>
</dbReference>
<evidence type="ECO:0000256" key="2">
    <source>
        <dbReference type="ARBA" id="ARBA00009477"/>
    </source>
</evidence>
<dbReference type="OrthoDB" id="9775513at2"/>
<dbReference type="Pfam" id="PF25994">
    <property type="entry name" value="HH_AprE"/>
    <property type="match status" value="1"/>
</dbReference>
<evidence type="ECO:0000256" key="1">
    <source>
        <dbReference type="ARBA" id="ARBA00004377"/>
    </source>
</evidence>
<dbReference type="Pfam" id="PF26002">
    <property type="entry name" value="Beta-barrel_AprE"/>
    <property type="match status" value="1"/>
</dbReference>
<dbReference type="InterPro" id="IPR006144">
    <property type="entry name" value="Secretion_HlyD_CS"/>
</dbReference>
<evidence type="ECO:0000259" key="12">
    <source>
        <dbReference type="Pfam" id="PF26002"/>
    </source>
</evidence>
<dbReference type="Gene3D" id="1.10.287.470">
    <property type="entry name" value="Helix hairpin bin"/>
    <property type="match status" value="1"/>
</dbReference>
<dbReference type="PANTHER" id="PTHR30386">
    <property type="entry name" value="MEMBRANE FUSION SUBUNIT OF EMRAB-TOLC MULTIDRUG EFFLUX PUMP"/>
    <property type="match status" value="1"/>
</dbReference>
<feature type="domain" description="AprE-like beta-barrel" evidence="12">
    <location>
        <begin position="345"/>
        <end position="434"/>
    </location>
</feature>
<organism evidence="13 14">
    <name type="scientific">Pigmentiphaga humi</name>
    <dbReference type="NCBI Taxonomy" id="2478468"/>
    <lineage>
        <taxon>Bacteria</taxon>
        <taxon>Pseudomonadati</taxon>
        <taxon>Pseudomonadota</taxon>
        <taxon>Betaproteobacteria</taxon>
        <taxon>Burkholderiales</taxon>
        <taxon>Alcaligenaceae</taxon>
        <taxon>Pigmentiphaga</taxon>
    </lineage>
</organism>
<feature type="domain" description="AprE-like long alpha-helical hairpin" evidence="11">
    <location>
        <begin position="121"/>
        <end position="303"/>
    </location>
</feature>
<dbReference type="NCBIfam" id="TIGR01843">
    <property type="entry name" value="type_I_hlyD"/>
    <property type="match status" value="1"/>
</dbReference>
<dbReference type="SUPFAM" id="SSF111369">
    <property type="entry name" value="HlyD-like secretion proteins"/>
    <property type="match status" value="1"/>
</dbReference>